<dbReference type="InterPro" id="IPR036237">
    <property type="entry name" value="Xyl_isomerase-like_sf"/>
</dbReference>
<dbReference type="PANTHER" id="PTHR12110">
    <property type="entry name" value="HYDROXYPYRUVATE ISOMERASE"/>
    <property type="match status" value="1"/>
</dbReference>
<dbReference type="InterPro" id="IPR013022">
    <property type="entry name" value="Xyl_isomerase-like_TIM-brl"/>
</dbReference>
<sequence>MNNSLSEIPPRSSNPQASIDQTAYPIPVSTSAKDGEAYQIARNSIIELVAHAENFGVTVAVEAGINHPIYNYQLAKRLIDEVASQNLKIILDCANLMHKENHADQEKVIRGALDNLHGYITALHLKDYIMENGKIRMVPVGKGCLDFRPVLHYIKYERPLMYATLEATPEIYVPEAIEHLQFIYQDC</sequence>
<comment type="caution">
    <text evidence="3">The sequence shown here is derived from an EMBL/GenBank/DDBJ whole genome shotgun (WGS) entry which is preliminary data.</text>
</comment>
<dbReference type="EMBL" id="JAAHCB010000051">
    <property type="protein sequence ID" value="NEU45534.1"/>
    <property type="molecule type" value="Genomic_DNA"/>
</dbReference>
<dbReference type="Gene3D" id="3.20.20.150">
    <property type="entry name" value="Divalent-metal-dependent TIM barrel enzymes"/>
    <property type="match status" value="1"/>
</dbReference>
<feature type="region of interest" description="Disordered" evidence="1">
    <location>
        <begin position="1"/>
        <end position="22"/>
    </location>
</feature>
<evidence type="ECO:0000259" key="2">
    <source>
        <dbReference type="Pfam" id="PF01261"/>
    </source>
</evidence>
<evidence type="ECO:0000313" key="3">
    <source>
        <dbReference type="EMBL" id="NEU45534.1"/>
    </source>
</evidence>
<accession>A0A6B3Q5F0</accession>
<dbReference type="PANTHER" id="PTHR12110:SF41">
    <property type="entry name" value="INOSOSE DEHYDRATASE"/>
    <property type="match status" value="1"/>
</dbReference>
<dbReference type="AlphaFoldDB" id="A0A6B3Q5F0"/>
<dbReference type="InterPro" id="IPR050312">
    <property type="entry name" value="IolE/XylAMocC-like"/>
</dbReference>
<feature type="domain" description="Xylose isomerase-like TIM barrel" evidence="2">
    <location>
        <begin position="34"/>
        <end position="179"/>
    </location>
</feature>
<dbReference type="Pfam" id="PF01261">
    <property type="entry name" value="AP_endonuc_2"/>
    <property type="match status" value="1"/>
</dbReference>
<dbReference type="SUPFAM" id="SSF51658">
    <property type="entry name" value="Xylose isomerase-like"/>
    <property type="match status" value="1"/>
</dbReference>
<gene>
    <name evidence="3" type="ORF">G3385_06710</name>
</gene>
<organism evidence="3">
    <name type="scientific">Enterococcus faecium</name>
    <name type="common">Streptococcus faecium</name>
    <dbReference type="NCBI Taxonomy" id="1352"/>
    <lineage>
        <taxon>Bacteria</taxon>
        <taxon>Bacillati</taxon>
        <taxon>Bacillota</taxon>
        <taxon>Bacilli</taxon>
        <taxon>Lactobacillales</taxon>
        <taxon>Enterococcaceae</taxon>
        <taxon>Enterococcus</taxon>
    </lineage>
</organism>
<evidence type="ECO:0000256" key="1">
    <source>
        <dbReference type="SAM" id="MobiDB-lite"/>
    </source>
</evidence>
<reference evidence="3" key="1">
    <citation type="submission" date="2020-02" db="EMBL/GenBank/DDBJ databases">
        <title>Draft Genome Sequences of Enterococcus faecium isolates derived from selected traditional Montenegrin brine cheese.</title>
        <authorList>
            <person name="Ruppitsch W."/>
            <person name="Nisic A."/>
            <person name="Allerberger F."/>
            <person name="Martinovic A."/>
        </authorList>
    </citation>
    <scope>NUCLEOTIDE SEQUENCE</scope>
    <source>
        <strain evidence="3">INF29</strain>
    </source>
</reference>
<proteinExistence type="predicted"/>
<protein>
    <submittedName>
        <fullName evidence="3">TIM barrel protein</fullName>
    </submittedName>
</protein>
<feature type="compositionally biased region" description="Polar residues" evidence="1">
    <location>
        <begin position="1"/>
        <end position="21"/>
    </location>
</feature>
<name>A0A6B3Q5F0_ENTFC</name>